<dbReference type="SUPFAM" id="SSF160369">
    <property type="entry name" value="Ribosomal protein L10-like"/>
    <property type="match status" value="1"/>
</dbReference>
<dbReference type="InParanoid" id="A0A067QYU6"/>
<evidence type="ECO:0000256" key="6">
    <source>
        <dbReference type="ARBA" id="ARBA00038782"/>
    </source>
</evidence>
<dbReference type="AlphaFoldDB" id="A0A067QYU6"/>
<dbReference type="PANTHER" id="PTHR11560">
    <property type="entry name" value="39S RIBOSOMAL PROTEIN L10, MITOCHONDRIAL"/>
    <property type="match status" value="1"/>
</dbReference>
<evidence type="ECO:0000313" key="8">
    <source>
        <dbReference type="Proteomes" id="UP000027135"/>
    </source>
</evidence>
<organism evidence="7 8">
    <name type="scientific">Zootermopsis nevadensis</name>
    <name type="common">Dampwood termite</name>
    <dbReference type="NCBI Taxonomy" id="136037"/>
    <lineage>
        <taxon>Eukaryota</taxon>
        <taxon>Metazoa</taxon>
        <taxon>Ecdysozoa</taxon>
        <taxon>Arthropoda</taxon>
        <taxon>Hexapoda</taxon>
        <taxon>Insecta</taxon>
        <taxon>Pterygota</taxon>
        <taxon>Neoptera</taxon>
        <taxon>Polyneoptera</taxon>
        <taxon>Dictyoptera</taxon>
        <taxon>Blattodea</taxon>
        <taxon>Blattoidea</taxon>
        <taxon>Termitoidae</taxon>
        <taxon>Termopsidae</taxon>
        <taxon>Zootermopsis</taxon>
    </lineage>
</organism>
<reference evidence="7 8" key="1">
    <citation type="journal article" date="2014" name="Nat. Commun.">
        <title>Molecular traces of alternative social organization in a termite genome.</title>
        <authorList>
            <person name="Terrapon N."/>
            <person name="Li C."/>
            <person name="Robertson H.M."/>
            <person name="Ji L."/>
            <person name="Meng X."/>
            <person name="Booth W."/>
            <person name="Chen Z."/>
            <person name="Childers C.P."/>
            <person name="Glastad K.M."/>
            <person name="Gokhale K."/>
            <person name="Gowin J."/>
            <person name="Gronenberg W."/>
            <person name="Hermansen R.A."/>
            <person name="Hu H."/>
            <person name="Hunt B.G."/>
            <person name="Huylmans A.K."/>
            <person name="Khalil S.M."/>
            <person name="Mitchell R.D."/>
            <person name="Munoz-Torres M.C."/>
            <person name="Mustard J.A."/>
            <person name="Pan H."/>
            <person name="Reese J.T."/>
            <person name="Scharf M.E."/>
            <person name="Sun F."/>
            <person name="Vogel H."/>
            <person name="Xiao J."/>
            <person name="Yang W."/>
            <person name="Yang Z."/>
            <person name="Yang Z."/>
            <person name="Zhou J."/>
            <person name="Zhu J."/>
            <person name="Brent C.S."/>
            <person name="Elsik C.G."/>
            <person name="Goodisman M.A."/>
            <person name="Liberles D.A."/>
            <person name="Roe R.M."/>
            <person name="Vargo E.L."/>
            <person name="Vilcinskas A."/>
            <person name="Wang J."/>
            <person name="Bornberg-Bauer E."/>
            <person name="Korb J."/>
            <person name="Zhang G."/>
            <person name="Liebig J."/>
        </authorList>
    </citation>
    <scope>NUCLEOTIDE SEQUENCE [LARGE SCALE GENOMIC DNA]</scope>
    <source>
        <tissue evidence="7">Whole organism</tissue>
    </source>
</reference>
<evidence type="ECO:0000256" key="1">
    <source>
        <dbReference type="ARBA" id="ARBA00008889"/>
    </source>
</evidence>
<comment type="similarity">
    <text evidence="1">Belongs to the universal ribosomal protein uL10 family.</text>
</comment>
<comment type="subunit">
    <text evidence="6">Component of the mitochondrial ribosome large subunit (39S) which comprises a 16S rRNA and about 50 distinct proteins.</text>
</comment>
<dbReference type="EMBL" id="KK853096">
    <property type="protein sequence ID" value="KDR11463.1"/>
    <property type="molecule type" value="Genomic_DNA"/>
</dbReference>
<protein>
    <recommendedName>
        <fullName evidence="4">Large ribosomal subunit protein uL10m</fullName>
    </recommendedName>
    <alternativeName>
        <fullName evidence="5">39S ribosomal protein L10, mitochondrial</fullName>
    </alternativeName>
</protein>
<name>A0A067QYU6_ZOONE</name>
<dbReference type="eggNOG" id="KOG4241">
    <property type="taxonomic scope" value="Eukaryota"/>
</dbReference>
<evidence type="ECO:0000256" key="4">
    <source>
        <dbReference type="ARBA" id="ARBA00035707"/>
    </source>
</evidence>
<dbReference type="Proteomes" id="UP000027135">
    <property type="component" value="Unassembled WGS sequence"/>
</dbReference>
<dbReference type="OMA" id="RHRLYKH"/>
<dbReference type="STRING" id="136037.A0A067QYU6"/>
<dbReference type="InterPro" id="IPR047865">
    <property type="entry name" value="Ribosomal_uL10_bac_type"/>
</dbReference>
<keyword evidence="2 7" id="KW-0689">Ribosomal protein</keyword>
<keyword evidence="8" id="KW-1185">Reference proteome</keyword>
<dbReference type="FunCoup" id="A0A067QYU6">
    <property type="interactions" value="702"/>
</dbReference>
<evidence type="ECO:0000256" key="2">
    <source>
        <dbReference type="ARBA" id="ARBA00022980"/>
    </source>
</evidence>
<dbReference type="Gene3D" id="3.30.70.1730">
    <property type="match status" value="1"/>
</dbReference>
<sequence>MSALTSTVCLQLRWQTSLQFVRFRKRINIQRPAPPHFERAKVLSVCKPYYLNPRKGLSLADLCEKPIEVLPYKEVVKNPYEHILAREALNWFNHSRLVAFFHSNPVSADDRFRINIMLKKQNMHLKQYGKKVITMALEETNYEPVLTLFTSRNFIVFSEELQVSQLLKLNRRMPQFVLMAAIVDGRLMSKNELVKYSKMPDLQTAQAGLVAILNSAAVKLTQNLTHHQQTLLGHLRKHIEIQQKSPSEEEK</sequence>
<evidence type="ECO:0000256" key="5">
    <source>
        <dbReference type="ARBA" id="ARBA00035716"/>
    </source>
</evidence>
<proteinExistence type="inferred from homology"/>
<dbReference type="OrthoDB" id="360689at2759"/>
<evidence type="ECO:0000256" key="3">
    <source>
        <dbReference type="ARBA" id="ARBA00023274"/>
    </source>
</evidence>
<keyword evidence="3" id="KW-0687">Ribonucleoprotein</keyword>
<dbReference type="InterPro" id="IPR043141">
    <property type="entry name" value="Ribosomal_uL10-like_sf"/>
</dbReference>
<accession>A0A067QYU6</accession>
<dbReference type="FunFam" id="3.30.70.1730:FF:000012">
    <property type="entry name" value="Mitochondrial Ribosomal Protein, Large"/>
    <property type="match status" value="1"/>
</dbReference>
<gene>
    <name evidence="7" type="ORF">L798_14297</name>
</gene>
<dbReference type="GO" id="GO:1990904">
    <property type="term" value="C:ribonucleoprotein complex"/>
    <property type="evidence" value="ECO:0007669"/>
    <property type="project" value="UniProtKB-KW"/>
</dbReference>
<dbReference type="GO" id="GO:0005840">
    <property type="term" value="C:ribosome"/>
    <property type="evidence" value="ECO:0007669"/>
    <property type="project" value="UniProtKB-KW"/>
</dbReference>
<evidence type="ECO:0000313" key="7">
    <source>
        <dbReference type="EMBL" id="KDR11463.1"/>
    </source>
</evidence>